<dbReference type="InterPro" id="IPR010994">
    <property type="entry name" value="RuvA_2-like"/>
</dbReference>
<dbReference type="PANTHER" id="PTHR30562:SF1">
    <property type="entry name" value="UVRABC SYSTEM PROTEIN C"/>
    <property type="match status" value="1"/>
</dbReference>
<evidence type="ECO:0000256" key="1">
    <source>
        <dbReference type="ARBA" id="ARBA00023236"/>
    </source>
</evidence>
<dbReference type="InterPro" id="IPR038476">
    <property type="entry name" value="UvrC_RNase_H_dom_sf"/>
</dbReference>
<sequence>MASPGRRSAPACRSFSSAAARWSAVTTFLLTGSDDEDDAEVLAAFMKQYYSQATFIPREILLPLALAEQDLLADWLTSIKGSRVEVATPQRGTKKDLVTMAADNAATVLEEQAAKIQASADATAGAVLELGEYLDLASPPERIECFDISHIQGAETVASMVVFEGGRPKKDDYRRYKLRTVEGKPDDFKSMQEVVGRRYRDAAQGPLPDLIIIDGGKGQLSAALEVIRGLGLHDIPVVGLAKEFEHIFREGESDPVILPRHSQALYLVQRIRDEAHRFAITYHRKLRSKRNMVSVLDHIPGIGAKRRKALWDHFGSLAKIKAAEVEELAAVPGMTRPAAEAVYQFFRRKPGE</sequence>
<dbReference type="PANTHER" id="PTHR30562">
    <property type="entry name" value="UVRC/OXIDOREDUCTASE"/>
    <property type="match status" value="1"/>
</dbReference>
<dbReference type="Proteomes" id="UP000005139">
    <property type="component" value="Unassembled WGS sequence"/>
</dbReference>
<dbReference type="GO" id="GO:0006289">
    <property type="term" value="P:nucleotide-excision repair"/>
    <property type="evidence" value="ECO:0007669"/>
    <property type="project" value="InterPro"/>
</dbReference>
<evidence type="ECO:0000313" key="4">
    <source>
        <dbReference type="Proteomes" id="UP000005139"/>
    </source>
</evidence>
<dbReference type="FunFam" id="3.30.420.340:FF:000001">
    <property type="entry name" value="UvrABC system protein C"/>
    <property type="match status" value="1"/>
</dbReference>
<dbReference type="Pfam" id="PF22920">
    <property type="entry name" value="UvrC_RNaseH"/>
    <property type="match status" value="1"/>
</dbReference>
<dbReference type="Pfam" id="PF14520">
    <property type="entry name" value="HHH_5"/>
    <property type="match status" value="1"/>
</dbReference>
<dbReference type="GO" id="GO:0009380">
    <property type="term" value="C:excinuclease repair complex"/>
    <property type="evidence" value="ECO:0007669"/>
    <property type="project" value="InterPro"/>
</dbReference>
<accession>A1HSZ3</accession>
<comment type="caution">
    <text evidence="3">The sequence shown here is derived from an EMBL/GenBank/DDBJ whole genome shotgun (WGS) entry which is preliminary data.</text>
</comment>
<protein>
    <submittedName>
        <fullName evidence="3">Excinuclease ABC, C subunit domain protein</fullName>
    </submittedName>
</protein>
<dbReference type="GO" id="GO:0009381">
    <property type="term" value="F:excinuclease ABC activity"/>
    <property type="evidence" value="ECO:0007669"/>
    <property type="project" value="InterPro"/>
</dbReference>
<proteinExistence type="predicted"/>
<dbReference type="eggNOG" id="COG0322">
    <property type="taxonomic scope" value="Bacteria"/>
</dbReference>
<dbReference type="InterPro" id="IPR004791">
    <property type="entry name" value="UvrC"/>
</dbReference>
<dbReference type="Gene3D" id="3.30.420.340">
    <property type="entry name" value="UvrC, RNAse H endonuclease domain"/>
    <property type="match status" value="1"/>
</dbReference>
<reference evidence="3 4" key="1">
    <citation type="submission" date="2007-01" db="EMBL/GenBank/DDBJ databases">
        <title>Annotation of the draft genome assembly of Thermosinus carboxydivorans Nor1.</title>
        <authorList>
            <consortium name="US DOE Joint Genome Institute (JGI-ORNL)"/>
            <person name="Larimer F."/>
            <person name="Land M."/>
            <person name="Hauser L."/>
        </authorList>
    </citation>
    <scope>NUCLEOTIDE SEQUENCE [LARGE SCALE GENOMIC DNA]</scope>
    <source>
        <strain evidence="3 4">Nor1</strain>
    </source>
</reference>
<dbReference type="InterPro" id="IPR001162">
    <property type="entry name" value="UvrC_RNase_H_dom"/>
</dbReference>
<dbReference type="SUPFAM" id="SSF47781">
    <property type="entry name" value="RuvA domain 2-like"/>
    <property type="match status" value="1"/>
</dbReference>
<dbReference type="PROSITE" id="PS50165">
    <property type="entry name" value="UVRC"/>
    <property type="match status" value="1"/>
</dbReference>
<dbReference type="GO" id="GO:0009432">
    <property type="term" value="P:SOS response"/>
    <property type="evidence" value="ECO:0007669"/>
    <property type="project" value="UniProtKB-KW"/>
</dbReference>
<dbReference type="Gene3D" id="1.10.150.20">
    <property type="entry name" value="5' to 3' exonuclease, C-terminal subdomain"/>
    <property type="match status" value="1"/>
</dbReference>
<keyword evidence="1" id="KW-0742">SOS response</keyword>
<dbReference type="NCBIfam" id="TIGR00194">
    <property type="entry name" value="uvrC"/>
    <property type="match status" value="1"/>
</dbReference>
<organism evidence="3 4">
    <name type="scientific">Thermosinus carboxydivorans Nor1</name>
    <dbReference type="NCBI Taxonomy" id="401526"/>
    <lineage>
        <taxon>Bacteria</taxon>
        <taxon>Bacillati</taxon>
        <taxon>Bacillota</taxon>
        <taxon>Negativicutes</taxon>
        <taxon>Selenomonadales</taxon>
        <taxon>Sporomusaceae</taxon>
        <taxon>Thermosinus</taxon>
    </lineage>
</organism>
<reference evidence="3 4" key="2">
    <citation type="submission" date="2007-01" db="EMBL/GenBank/DDBJ databases">
        <title>Sequencing of the draft genome and assembly of Thermosinus carboxydivorans Nor1.</title>
        <authorList>
            <consortium name="US DOE Joint Genome Institute (JGI-PGF)"/>
            <person name="Copeland A."/>
            <person name="Lucas S."/>
            <person name="Lapidus A."/>
            <person name="Barry K."/>
            <person name="Glavina del Rio T."/>
            <person name="Dalin E."/>
            <person name="Tice H."/>
            <person name="Bruce D."/>
            <person name="Pitluck S."/>
            <person name="Richardson P."/>
        </authorList>
    </citation>
    <scope>NUCLEOTIDE SEQUENCE [LARGE SCALE GENOMIC DNA]</scope>
    <source>
        <strain evidence="3 4">Nor1</strain>
    </source>
</reference>
<keyword evidence="1" id="KW-0227">DNA damage</keyword>
<evidence type="ECO:0000313" key="3">
    <source>
        <dbReference type="EMBL" id="EAX46848.1"/>
    </source>
</evidence>
<dbReference type="EMBL" id="AAWL01000020">
    <property type="protein sequence ID" value="EAX46848.1"/>
    <property type="molecule type" value="Genomic_DNA"/>
</dbReference>
<evidence type="ECO:0000259" key="2">
    <source>
        <dbReference type="PROSITE" id="PS50165"/>
    </source>
</evidence>
<gene>
    <name evidence="3" type="ORF">TcarDRAFT_0536</name>
</gene>
<feature type="domain" description="UvrC family homology region profile" evidence="2">
    <location>
        <begin position="35"/>
        <end position="227"/>
    </location>
</feature>
<keyword evidence="4" id="KW-1185">Reference proteome</keyword>
<dbReference type="InterPro" id="IPR050066">
    <property type="entry name" value="UvrABC_protein_C"/>
</dbReference>
<name>A1HSZ3_9FIRM</name>
<dbReference type="Pfam" id="PF08459">
    <property type="entry name" value="UvrC_RNaseH_dom"/>
    <property type="match status" value="1"/>
</dbReference>
<dbReference type="AlphaFoldDB" id="A1HSZ3"/>